<dbReference type="InterPro" id="IPR000742">
    <property type="entry name" value="EGF"/>
</dbReference>
<feature type="domain" description="Peptidase S1" evidence="19">
    <location>
        <begin position="235"/>
        <end position="467"/>
    </location>
</feature>
<dbReference type="PRINTS" id="PR00722">
    <property type="entry name" value="CHYMOTRYPSIN"/>
</dbReference>
<dbReference type="InterPro" id="IPR001314">
    <property type="entry name" value="Peptidase_S1A"/>
</dbReference>
<dbReference type="PRINTS" id="PR00001">
    <property type="entry name" value="GLABLOOD"/>
</dbReference>
<evidence type="ECO:0000256" key="1">
    <source>
        <dbReference type="ARBA" id="ARBA00001239"/>
    </source>
</evidence>
<dbReference type="InterPro" id="IPR018114">
    <property type="entry name" value="TRYPSIN_HIS"/>
</dbReference>
<evidence type="ECO:0000256" key="2">
    <source>
        <dbReference type="ARBA" id="ARBA00004613"/>
    </source>
</evidence>
<dbReference type="EC" id="3.4.21.6" evidence="3"/>
<dbReference type="CDD" id="cd00190">
    <property type="entry name" value="Tryp_SPc"/>
    <property type="match status" value="1"/>
</dbReference>
<accession>A0ABN9C476</accession>
<dbReference type="PANTHER" id="PTHR24278">
    <property type="entry name" value="COAGULATION FACTOR"/>
    <property type="match status" value="1"/>
</dbReference>
<dbReference type="InterPro" id="IPR043504">
    <property type="entry name" value="Peptidase_S1_PA_chymotrypsin"/>
</dbReference>
<keyword evidence="7 15" id="KW-0645">Protease</keyword>
<comment type="subcellular location">
    <subcellularLocation>
        <location evidence="2">Secreted</location>
    </subcellularLocation>
</comment>
<dbReference type="InterPro" id="IPR012224">
    <property type="entry name" value="Pept_S1A_FX"/>
</dbReference>
<gene>
    <name evidence="21" type="ORF">SPARVUS_LOCUS4281659</name>
</gene>
<dbReference type="InterPro" id="IPR035972">
    <property type="entry name" value="GLA-like_dom_SF"/>
</dbReference>
<keyword evidence="10 15" id="KW-0378">Hydrolase</keyword>
<reference evidence="21" key="1">
    <citation type="submission" date="2023-05" db="EMBL/GenBank/DDBJ databases">
        <authorList>
            <person name="Stuckert A."/>
        </authorList>
    </citation>
    <scope>NUCLEOTIDE SEQUENCE</scope>
</reference>
<evidence type="ECO:0000256" key="17">
    <source>
        <dbReference type="SAM" id="SignalP"/>
    </source>
</evidence>
<dbReference type="SMART" id="SM00020">
    <property type="entry name" value="Tryp_SPc"/>
    <property type="match status" value="1"/>
</dbReference>
<feature type="domain" description="Gla" evidence="20">
    <location>
        <begin position="40"/>
        <end position="86"/>
    </location>
</feature>
<dbReference type="CDD" id="cd00054">
    <property type="entry name" value="EGF_CA"/>
    <property type="match status" value="1"/>
</dbReference>
<dbReference type="PROSITE" id="PS50240">
    <property type="entry name" value="TRYPSIN_DOM"/>
    <property type="match status" value="1"/>
</dbReference>
<dbReference type="SUPFAM" id="SSF57630">
    <property type="entry name" value="GLA-domain"/>
    <property type="match status" value="1"/>
</dbReference>
<evidence type="ECO:0000256" key="8">
    <source>
        <dbReference type="ARBA" id="ARBA00022729"/>
    </source>
</evidence>
<keyword evidence="8 17" id="KW-0732">Signal</keyword>
<dbReference type="InterPro" id="IPR009003">
    <property type="entry name" value="Peptidase_S1_PA"/>
</dbReference>
<feature type="signal peptide" evidence="17">
    <location>
        <begin position="1"/>
        <end position="18"/>
    </location>
</feature>
<dbReference type="Pfam" id="PF00594">
    <property type="entry name" value="Gla"/>
    <property type="match status" value="1"/>
</dbReference>
<comment type="caution">
    <text evidence="21">The sequence shown here is derived from an EMBL/GenBank/DDBJ whole genome shotgun (WGS) entry which is preliminary data.</text>
</comment>
<evidence type="ECO:0000256" key="15">
    <source>
        <dbReference type="RuleBase" id="RU363034"/>
    </source>
</evidence>
<keyword evidence="9" id="KW-0677">Repeat</keyword>
<protein>
    <recommendedName>
        <fullName evidence="3">coagulation factor Xa</fullName>
        <ecNumber evidence="3">3.4.21.6</ecNumber>
    </recommendedName>
</protein>
<evidence type="ECO:0000256" key="7">
    <source>
        <dbReference type="ARBA" id="ARBA00022670"/>
    </source>
</evidence>
<evidence type="ECO:0000256" key="5">
    <source>
        <dbReference type="ARBA" id="ARBA00022525"/>
    </source>
</evidence>
<sequence length="470" mass="52166">MAGKTYLIILTFLPVVLLEQPQNVFVNHDMAHSILGRFKRANSAFEEFKKGNLERECREETCSYEEAREIFEDDVKTQEFWNIYLDGDQCNPNPCFYGGSCKDGIGGFTCLCNAGFEGKKCEAVILKMCSLNNGGCEQYCKVEGREVVCSCTAGYTLADDGKSCVSSESYPCGKRAAMSRSKRSVSEEVEKDASHKANNSMSPADSATPSSSDQKEVVSTASPDYNLDFDTSGRIVGGRDCKLGECPWQALLISDENEPFCGGTILSNQFILTAAHCMNQTKFFKVVVGEVNTVKNDGTESTHKVEKIIVHPKFVRATYDFDIAVVKLKEAINYTDNVIPACLPDPDFADEVLMNERQAMVSGFGRLFERGVQATKLQMLNVPYVDRQTCKESSKFKITENMFCAGYDKEVKDACQGDSGGPHVTPYKDTYFVTGIVSWGEGCAQQGKYGVYTKVSRLHKWLKGVMKRHQ</sequence>
<keyword evidence="4" id="KW-0301">Gamma-carboxyglutamic acid</keyword>
<feature type="domain" description="EGF-like" evidence="18">
    <location>
        <begin position="86"/>
        <end position="122"/>
    </location>
</feature>
<dbReference type="SUPFAM" id="SSF57196">
    <property type="entry name" value="EGF/Laminin"/>
    <property type="match status" value="1"/>
</dbReference>
<dbReference type="InterPro" id="IPR000294">
    <property type="entry name" value="GLA_domain"/>
</dbReference>
<evidence type="ECO:0000256" key="14">
    <source>
        <dbReference type="PROSITE-ProRule" id="PRU00076"/>
    </source>
</evidence>
<dbReference type="Gene3D" id="4.10.740.10">
    <property type="entry name" value="Coagulation Factor IX"/>
    <property type="match status" value="1"/>
</dbReference>
<dbReference type="InterPro" id="IPR018097">
    <property type="entry name" value="EGF_Ca-bd_CS"/>
</dbReference>
<feature type="compositionally biased region" description="Basic and acidic residues" evidence="16">
    <location>
        <begin position="184"/>
        <end position="195"/>
    </location>
</feature>
<dbReference type="PIRSF" id="PIRSF001143">
    <property type="entry name" value="Factor_X"/>
    <property type="match status" value="1"/>
</dbReference>
<evidence type="ECO:0000259" key="19">
    <source>
        <dbReference type="PROSITE" id="PS50240"/>
    </source>
</evidence>
<dbReference type="PROSITE" id="PS00134">
    <property type="entry name" value="TRYPSIN_HIS"/>
    <property type="match status" value="1"/>
</dbReference>
<dbReference type="Pfam" id="PF00089">
    <property type="entry name" value="Trypsin"/>
    <property type="match status" value="1"/>
</dbReference>
<dbReference type="PROSITE" id="PS01186">
    <property type="entry name" value="EGF_2"/>
    <property type="match status" value="1"/>
</dbReference>
<dbReference type="PROSITE" id="PS00011">
    <property type="entry name" value="GLA_1"/>
    <property type="match status" value="1"/>
</dbReference>
<evidence type="ECO:0000256" key="11">
    <source>
        <dbReference type="ARBA" id="ARBA00022837"/>
    </source>
</evidence>
<dbReference type="PROSITE" id="PS01187">
    <property type="entry name" value="EGF_CA"/>
    <property type="match status" value="1"/>
</dbReference>
<dbReference type="PROSITE" id="PS50026">
    <property type="entry name" value="EGF_3"/>
    <property type="match status" value="1"/>
</dbReference>
<feature type="compositionally biased region" description="Low complexity" evidence="16">
    <location>
        <begin position="200"/>
        <end position="212"/>
    </location>
</feature>
<dbReference type="InterPro" id="IPR001254">
    <property type="entry name" value="Trypsin_dom"/>
</dbReference>
<dbReference type="InterPro" id="IPR050442">
    <property type="entry name" value="Peptidase_S1_coag_factors"/>
</dbReference>
<comment type="caution">
    <text evidence="14">Lacks conserved residue(s) required for the propagation of feature annotation.</text>
</comment>
<dbReference type="Pfam" id="PF14670">
    <property type="entry name" value="FXa_inhibition"/>
    <property type="match status" value="1"/>
</dbReference>
<keyword evidence="5" id="KW-0964">Secreted</keyword>
<dbReference type="PROSITE" id="PS00022">
    <property type="entry name" value="EGF_1"/>
    <property type="match status" value="1"/>
</dbReference>
<evidence type="ECO:0000313" key="22">
    <source>
        <dbReference type="Proteomes" id="UP001162483"/>
    </source>
</evidence>
<dbReference type="InterPro" id="IPR017857">
    <property type="entry name" value="Coagulation_fac-like_Gla_dom"/>
</dbReference>
<evidence type="ECO:0000256" key="12">
    <source>
        <dbReference type="ARBA" id="ARBA00023157"/>
    </source>
</evidence>
<keyword evidence="12 14" id="KW-1015">Disulfide bond</keyword>
<evidence type="ECO:0000256" key="13">
    <source>
        <dbReference type="ARBA" id="ARBA00023180"/>
    </source>
</evidence>
<keyword evidence="11" id="KW-0106">Calcium</keyword>
<dbReference type="InterPro" id="IPR033116">
    <property type="entry name" value="TRYPSIN_SER"/>
</dbReference>
<keyword evidence="6 14" id="KW-0245">EGF-like domain</keyword>
<dbReference type="EMBL" id="CATNWA010007783">
    <property type="protein sequence ID" value="CAI9554819.1"/>
    <property type="molecule type" value="Genomic_DNA"/>
</dbReference>
<evidence type="ECO:0000313" key="21">
    <source>
        <dbReference type="EMBL" id="CAI9554819.1"/>
    </source>
</evidence>
<dbReference type="SMART" id="SM00179">
    <property type="entry name" value="EGF_CA"/>
    <property type="match status" value="1"/>
</dbReference>
<dbReference type="Proteomes" id="UP001162483">
    <property type="component" value="Unassembled WGS sequence"/>
</dbReference>
<evidence type="ECO:0000259" key="20">
    <source>
        <dbReference type="PROSITE" id="PS50998"/>
    </source>
</evidence>
<dbReference type="Gene3D" id="2.40.10.10">
    <property type="entry name" value="Trypsin-like serine proteases"/>
    <property type="match status" value="2"/>
</dbReference>
<feature type="region of interest" description="Disordered" evidence="16">
    <location>
        <begin position="183"/>
        <end position="219"/>
    </location>
</feature>
<evidence type="ECO:0000259" key="18">
    <source>
        <dbReference type="PROSITE" id="PS50026"/>
    </source>
</evidence>
<comment type="catalytic activity">
    <reaction evidence="1">
        <text>Selective cleavage of Arg-|-Thr and then Arg-|-Ile bonds in prothrombin to form thrombin.</text>
        <dbReference type="EC" id="3.4.21.6"/>
    </reaction>
</comment>
<evidence type="ECO:0000256" key="6">
    <source>
        <dbReference type="ARBA" id="ARBA00022536"/>
    </source>
</evidence>
<evidence type="ECO:0000256" key="10">
    <source>
        <dbReference type="ARBA" id="ARBA00022801"/>
    </source>
</evidence>
<keyword evidence="13" id="KW-0325">Glycoprotein</keyword>
<dbReference type="Gene3D" id="2.10.25.10">
    <property type="entry name" value="Laminin"/>
    <property type="match status" value="2"/>
</dbReference>
<name>A0ABN9C476_9NEOB</name>
<proteinExistence type="predicted"/>
<dbReference type="SMART" id="SM00181">
    <property type="entry name" value="EGF"/>
    <property type="match status" value="2"/>
</dbReference>
<feature type="disulfide bond" evidence="14">
    <location>
        <begin position="112"/>
        <end position="121"/>
    </location>
</feature>
<evidence type="ECO:0000256" key="9">
    <source>
        <dbReference type="ARBA" id="ARBA00022737"/>
    </source>
</evidence>
<keyword evidence="15" id="KW-0720">Serine protease</keyword>
<organism evidence="21 22">
    <name type="scientific">Staurois parvus</name>
    <dbReference type="NCBI Taxonomy" id="386267"/>
    <lineage>
        <taxon>Eukaryota</taxon>
        <taxon>Metazoa</taxon>
        <taxon>Chordata</taxon>
        <taxon>Craniata</taxon>
        <taxon>Vertebrata</taxon>
        <taxon>Euteleostomi</taxon>
        <taxon>Amphibia</taxon>
        <taxon>Batrachia</taxon>
        <taxon>Anura</taxon>
        <taxon>Neobatrachia</taxon>
        <taxon>Ranoidea</taxon>
        <taxon>Ranidae</taxon>
        <taxon>Staurois</taxon>
    </lineage>
</organism>
<evidence type="ECO:0000256" key="3">
    <source>
        <dbReference type="ARBA" id="ARBA00012181"/>
    </source>
</evidence>
<dbReference type="SMART" id="SM00069">
    <property type="entry name" value="GLA"/>
    <property type="match status" value="1"/>
</dbReference>
<dbReference type="PROSITE" id="PS50998">
    <property type="entry name" value="GLA_2"/>
    <property type="match status" value="1"/>
</dbReference>
<dbReference type="PROSITE" id="PS00010">
    <property type="entry name" value="ASX_HYDROXYL"/>
    <property type="match status" value="1"/>
</dbReference>
<feature type="chain" id="PRO_5046492579" description="coagulation factor Xa" evidence="17">
    <location>
        <begin position="19"/>
        <end position="470"/>
    </location>
</feature>
<dbReference type="PANTHER" id="PTHR24278:SF28">
    <property type="entry name" value="COAGULATION FACTOR X"/>
    <property type="match status" value="1"/>
</dbReference>
<dbReference type="InterPro" id="IPR001881">
    <property type="entry name" value="EGF-like_Ca-bd_dom"/>
</dbReference>
<dbReference type="Pfam" id="PF00008">
    <property type="entry name" value="EGF"/>
    <property type="match status" value="1"/>
</dbReference>
<dbReference type="PROSITE" id="PS00135">
    <property type="entry name" value="TRYPSIN_SER"/>
    <property type="match status" value="1"/>
</dbReference>
<dbReference type="SUPFAM" id="SSF50494">
    <property type="entry name" value="Trypsin-like serine proteases"/>
    <property type="match status" value="1"/>
</dbReference>
<dbReference type="InterPro" id="IPR000152">
    <property type="entry name" value="EGF-type_Asp/Asn_hydroxyl_site"/>
</dbReference>
<evidence type="ECO:0000256" key="16">
    <source>
        <dbReference type="SAM" id="MobiDB-lite"/>
    </source>
</evidence>
<keyword evidence="22" id="KW-1185">Reference proteome</keyword>
<evidence type="ECO:0000256" key="4">
    <source>
        <dbReference type="ARBA" id="ARBA00022479"/>
    </source>
</evidence>